<reference evidence="2" key="1">
    <citation type="submission" date="2018-07" db="EMBL/GenBank/DDBJ databases">
        <authorList>
            <person name="Safronova V.I."/>
            <person name="Chirak E.R."/>
            <person name="Sazanova A.L."/>
        </authorList>
    </citation>
    <scope>NUCLEOTIDE SEQUENCE [LARGE SCALE GENOMIC DNA]</scope>
    <source>
        <strain evidence="2">RCAM04685</strain>
    </source>
</reference>
<evidence type="ECO:0000313" key="2">
    <source>
        <dbReference type="Proteomes" id="UP000255207"/>
    </source>
</evidence>
<evidence type="ECO:0000313" key="1">
    <source>
        <dbReference type="EMBL" id="RDJ20139.1"/>
    </source>
</evidence>
<dbReference type="AlphaFoldDB" id="A0A370KYP9"/>
<comment type="caution">
    <text evidence="1">The sequence shown here is derived from an EMBL/GenBank/DDBJ whole genome shotgun (WGS) entry which is preliminary data.</text>
</comment>
<proteinExistence type="predicted"/>
<name>A0A370KYP9_9HYPH</name>
<dbReference type="EMBL" id="QQTP01000022">
    <property type="protein sequence ID" value="RDJ20139.1"/>
    <property type="molecule type" value="Genomic_DNA"/>
</dbReference>
<accession>A0A370KYP9</accession>
<protein>
    <submittedName>
        <fullName evidence="1">Uncharacterized protein</fullName>
    </submittedName>
</protein>
<sequence>MALGDADGLGWPRAGAVVTDDELFLPSVSAGMPEPGRGRLSLDRGGWPTGGALLLLVISQLLWRLTVATIAGSGVTIARQTHRVGAHQATVIWLGLRSGVLTRCVRLRRLLGPHALNLGFLLG</sequence>
<dbReference type="Proteomes" id="UP000255207">
    <property type="component" value="Unassembled WGS sequence"/>
</dbReference>
<keyword evidence="2" id="KW-1185">Reference proteome</keyword>
<gene>
    <name evidence="1" type="ORF">DWE98_26255</name>
</gene>
<organism evidence="1 2">
    <name type="scientific">Bosea caraganae</name>
    <dbReference type="NCBI Taxonomy" id="2763117"/>
    <lineage>
        <taxon>Bacteria</taxon>
        <taxon>Pseudomonadati</taxon>
        <taxon>Pseudomonadota</taxon>
        <taxon>Alphaproteobacteria</taxon>
        <taxon>Hyphomicrobiales</taxon>
        <taxon>Boseaceae</taxon>
        <taxon>Bosea</taxon>
    </lineage>
</organism>